<protein>
    <recommendedName>
        <fullName evidence="1">DUF7886 domain-containing protein</fullName>
    </recommendedName>
</protein>
<evidence type="ECO:0000313" key="3">
    <source>
        <dbReference type="Proteomes" id="UP001208570"/>
    </source>
</evidence>
<dbReference type="EMBL" id="JAODUP010000367">
    <property type="protein sequence ID" value="KAK2151340.1"/>
    <property type="molecule type" value="Genomic_DNA"/>
</dbReference>
<proteinExistence type="predicted"/>
<dbReference type="AlphaFoldDB" id="A0AAD9JFB3"/>
<evidence type="ECO:0000259" key="1">
    <source>
        <dbReference type="Pfam" id="PF25377"/>
    </source>
</evidence>
<accession>A0AAD9JFB3</accession>
<dbReference type="PANTHER" id="PTHR47915">
    <property type="entry name" value="SI:DKEY-19B23.7"/>
    <property type="match status" value="1"/>
</dbReference>
<dbReference type="InterPro" id="IPR057208">
    <property type="entry name" value="DUF7886"/>
</dbReference>
<feature type="domain" description="DUF7886" evidence="1">
    <location>
        <begin position="237"/>
        <end position="382"/>
    </location>
</feature>
<dbReference type="Pfam" id="PF25377">
    <property type="entry name" value="DUF7886"/>
    <property type="match status" value="1"/>
</dbReference>
<dbReference type="Proteomes" id="UP001208570">
    <property type="component" value="Unassembled WGS sequence"/>
</dbReference>
<name>A0AAD9JFB3_9ANNE</name>
<comment type="caution">
    <text evidence="2">The sequence shown here is derived from an EMBL/GenBank/DDBJ whole genome shotgun (WGS) entry which is preliminary data.</text>
</comment>
<organism evidence="2 3">
    <name type="scientific">Paralvinella palmiformis</name>
    <dbReference type="NCBI Taxonomy" id="53620"/>
    <lineage>
        <taxon>Eukaryota</taxon>
        <taxon>Metazoa</taxon>
        <taxon>Spiralia</taxon>
        <taxon>Lophotrochozoa</taxon>
        <taxon>Annelida</taxon>
        <taxon>Polychaeta</taxon>
        <taxon>Sedentaria</taxon>
        <taxon>Canalipalpata</taxon>
        <taxon>Terebellida</taxon>
        <taxon>Terebelliformia</taxon>
        <taxon>Alvinellidae</taxon>
        <taxon>Paralvinella</taxon>
    </lineage>
</organism>
<keyword evidence="3" id="KW-1185">Reference proteome</keyword>
<sequence length="396" mass="44688">MEIQKYFQNNHKSKDWLIECPDTVKPQLPTETSWKSQLTCIDTFIKNRSSYMNIVHKPKDDFYKQIASKIQDISIYHNARNLATQLCPIAVALNKAKSDSHSIADSCHMWLSLQQDPLLETHSDDVDHILRKKLQSFLKDILSSGTLCGFKHFSLYIRGKEELMVTVVNEPSSLGHNVAATTSHHTQEAILSEAPTPSGSFTSGNIPYDKTNLMLSQTTQLKLSGYGDEGVGLPPASPSELESIENNADTTLFLLACYSRYGCPYVWVRTNHERLIRLNKQSSAKDKDNPLKLKTTNNWRKQGCHISEIIAEIVKLCAYPPPQNPLALDFGYLSDLPTANRLLTTGALIQFLEKVILSAADNKYYLPHVLEDYSMLTMLHMKTLHHMINDGHITVM</sequence>
<evidence type="ECO:0000313" key="2">
    <source>
        <dbReference type="EMBL" id="KAK2151340.1"/>
    </source>
</evidence>
<reference evidence="2" key="1">
    <citation type="journal article" date="2023" name="Mol. Biol. Evol.">
        <title>Third-Generation Sequencing Reveals the Adaptive Role of the Epigenome in Three Deep-Sea Polychaetes.</title>
        <authorList>
            <person name="Perez M."/>
            <person name="Aroh O."/>
            <person name="Sun Y."/>
            <person name="Lan Y."/>
            <person name="Juniper S.K."/>
            <person name="Young C.R."/>
            <person name="Angers B."/>
            <person name="Qian P.Y."/>
        </authorList>
    </citation>
    <scope>NUCLEOTIDE SEQUENCE</scope>
    <source>
        <strain evidence="2">P08H-3</strain>
    </source>
</reference>
<dbReference type="PANTHER" id="PTHR47915:SF1">
    <property type="entry name" value="SI:DKEY-19B23.7"/>
    <property type="match status" value="1"/>
</dbReference>
<gene>
    <name evidence="2" type="ORF">LSH36_367g07005</name>
</gene>